<sequence length="1133" mass="124922">MKKPNMFGKGTPFQMNYQLKMRLTAIFFMIVAFFQIYASDTYAQKTKITLSLDKVPVEDVLNEIERQTDFKFFYNDNDLDYRKMVSINANKQKVFSILNHLFKDTRITYEVYEKQIILKIDKSLLPLRSEAIPPPVQFTVTGKVVDGNDSPLPGANILEKGTTNGTVSDFDGNFSLDVKEGSAVLVFSYLGFQSKEVSVDEQSSLSVKLIEDTAGLDEVVLVGYGSQKKSSVTASVVSVDADEANKNITHDAALSLQGRAPGVEILTQGGISGAEAKVIIRGVGTFGETAPLFVIDGAFSTSGLRGLNPADIESIEVLKDGSAAAIYGSRAANGVVLITTKKGKKGQARFEFSSSISMQTLSKKLDYANADQWRRFANQVSDNDGIARAPENDNPNLSNGVDVDWQDTWFRSAAPIYNNTMSVSGGTEHTTYNASLGYFKQEGILKFSEFEKYNARINVGFKKGRVEFTENLGFSYYRNDPNTHFNTGGTSGSGYELPTVPVRNSDGEFVAAGNDFQLLGIDPISRFALASMDQRVVDNFDVIGSTSLSYELVKGLKYRIGLSGSYNSEHNFDRESAYNIPVIGDNSVTGISVTTPSINESRSISFDYTIDNLLTYDQTFGKHDFSLLGGYSRFRENLRTTGYTVIFENAFDDQFTTFDGEAQVTGDEFKSLLVSWFGRLNYAFDDRYLLSLSIRRDKSSKFAEGFNIGTFPSISAGWNVSNEAFFPKDGFISKLKIRGGYGELGANFIKPYQFVSIAKGPIPVLFGDVQNSSADRTFGRVIQLFTENLTWESAQSTNVGMELGLLNNALSLTAEYFRKVNKDVLAPVSLPASVGQTIEINTARAPNINSSEIENKGLEFLLDYQNRNNEFKYNVSFNLSTIKNEVLALGENVTPIVGALVSSRFDDRPGLTDTGGPVGALYGYRTQGLDGNGNFIFEDVNGRDVNGELTGQPDGQIDFDDRVQIGDPFPDFTYGLNFAGEYKKFDFSLFFQGSQGNDIFSQIKYSNYFVYTGNVVTDALNAWTPANTNTNIPRATLDNRSGGNSLPSDFYIEDGSYLRLKNIQIGYSLPENILEGLNINSARLFIGAQNLFTITGYSGYDPEVSSDAQFNRGIDFRGYPNTRTLTLGFNASF</sequence>
<dbReference type="Proteomes" id="UP000429785">
    <property type="component" value="Unassembled WGS sequence"/>
</dbReference>
<dbReference type="NCBIfam" id="TIGR04057">
    <property type="entry name" value="SusC_RagA_signa"/>
    <property type="match status" value="1"/>
</dbReference>
<keyword evidence="3 7" id="KW-1134">Transmembrane beta strand</keyword>
<evidence type="ECO:0000256" key="7">
    <source>
        <dbReference type="PROSITE-ProRule" id="PRU01360"/>
    </source>
</evidence>
<keyword evidence="2 7" id="KW-0813">Transport</keyword>
<comment type="subcellular location">
    <subcellularLocation>
        <location evidence="1 7">Cell outer membrane</location>
        <topology evidence="1 7">Multi-pass membrane protein</topology>
    </subcellularLocation>
</comment>
<dbReference type="GO" id="GO:0009279">
    <property type="term" value="C:cell outer membrane"/>
    <property type="evidence" value="ECO:0007669"/>
    <property type="project" value="UniProtKB-SubCell"/>
</dbReference>
<evidence type="ECO:0000256" key="4">
    <source>
        <dbReference type="ARBA" id="ARBA00022692"/>
    </source>
</evidence>
<dbReference type="InterPro" id="IPR037066">
    <property type="entry name" value="Plug_dom_sf"/>
</dbReference>
<comment type="caution">
    <text evidence="9">The sequence shown here is derived from an EMBL/GenBank/DDBJ whole genome shotgun (WGS) entry which is preliminary data.</text>
</comment>
<keyword evidence="6 7" id="KW-0998">Cell outer membrane</keyword>
<gene>
    <name evidence="9" type="ORF">F8C76_02430</name>
</gene>
<evidence type="ECO:0000259" key="8">
    <source>
        <dbReference type="Pfam" id="PF07715"/>
    </source>
</evidence>
<dbReference type="NCBIfam" id="TIGR04056">
    <property type="entry name" value="OMP_RagA_SusC"/>
    <property type="match status" value="1"/>
</dbReference>
<dbReference type="Gene3D" id="2.170.130.10">
    <property type="entry name" value="TonB-dependent receptor, plug domain"/>
    <property type="match status" value="1"/>
</dbReference>
<keyword evidence="5 7" id="KW-0472">Membrane</keyword>
<dbReference type="InterPro" id="IPR023997">
    <property type="entry name" value="TonB-dep_OMP_SusC/RagA_CS"/>
</dbReference>
<dbReference type="PROSITE" id="PS52016">
    <property type="entry name" value="TONB_DEPENDENT_REC_3"/>
    <property type="match status" value="1"/>
</dbReference>
<name>A0A6I1DY58_9FLAO</name>
<evidence type="ECO:0000256" key="1">
    <source>
        <dbReference type="ARBA" id="ARBA00004571"/>
    </source>
</evidence>
<dbReference type="OrthoDB" id="9768177at2"/>
<evidence type="ECO:0000313" key="9">
    <source>
        <dbReference type="EMBL" id="KAB7530383.1"/>
    </source>
</evidence>
<dbReference type="Gene3D" id="2.60.40.1120">
    <property type="entry name" value="Carboxypeptidase-like, regulatory domain"/>
    <property type="match status" value="1"/>
</dbReference>
<dbReference type="AlphaFoldDB" id="A0A6I1DY58"/>
<evidence type="ECO:0000256" key="6">
    <source>
        <dbReference type="ARBA" id="ARBA00023237"/>
    </source>
</evidence>
<proteinExistence type="inferred from homology"/>
<protein>
    <submittedName>
        <fullName evidence="9">SusC/RagA family TonB-linked outer membrane protein</fullName>
    </submittedName>
</protein>
<accession>A0A6I1DY58</accession>
<dbReference type="Gene3D" id="2.40.170.20">
    <property type="entry name" value="TonB-dependent receptor, beta-barrel domain"/>
    <property type="match status" value="1"/>
</dbReference>
<dbReference type="InterPro" id="IPR036942">
    <property type="entry name" value="Beta-barrel_TonB_sf"/>
</dbReference>
<dbReference type="SUPFAM" id="SSF49464">
    <property type="entry name" value="Carboxypeptidase regulatory domain-like"/>
    <property type="match status" value="1"/>
</dbReference>
<dbReference type="FunFam" id="2.60.40.1120:FF:000003">
    <property type="entry name" value="Outer membrane protein Omp121"/>
    <property type="match status" value="1"/>
</dbReference>
<organism evidence="9 10">
    <name type="scientific">Flagellimonas olearia</name>
    <dbReference type="NCBI Taxonomy" id="552546"/>
    <lineage>
        <taxon>Bacteria</taxon>
        <taxon>Pseudomonadati</taxon>
        <taxon>Bacteroidota</taxon>
        <taxon>Flavobacteriia</taxon>
        <taxon>Flavobacteriales</taxon>
        <taxon>Flavobacteriaceae</taxon>
        <taxon>Flagellimonas</taxon>
    </lineage>
</organism>
<evidence type="ECO:0000256" key="3">
    <source>
        <dbReference type="ARBA" id="ARBA00022452"/>
    </source>
</evidence>
<evidence type="ECO:0000256" key="5">
    <source>
        <dbReference type="ARBA" id="ARBA00023136"/>
    </source>
</evidence>
<dbReference type="InterPro" id="IPR023996">
    <property type="entry name" value="TonB-dep_OMP_SusC/RagA"/>
</dbReference>
<dbReference type="InterPro" id="IPR008969">
    <property type="entry name" value="CarboxyPept-like_regulatory"/>
</dbReference>
<dbReference type="Pfam" id="PF07715">
    <property type="entry name" value="Plug"/>
    <property type="match status" value="1"/>
</dbReference>
<dbReference type="Pfam" id="PF13715">
    <property type="entry name" value="CarbopepD_reg_2"/>
    <property type="match status" value="1"/>
</dbReference>
<evidence type="ECO:0000256" key="2">
    <source>
        <dbReference type="ARBA" id="ARBA00022448"/>
    </source>
</evidence>
<dbReference type="SUPFAM" id="SSF56935">
    <property type="entry name" value="Porins"/>
    <property type="match status" value="1"/>
</dbReference>
<dbReference type="EMBL" id="WELG01000001">
    <property type="protein sequence ID" value="KAB7530383.1"/>
    <property type="molecule type" value="Genomic_DNA"/>
</dbReference>
<keyword evidence="4 7" id="KW-0812">Transmembrane</keyword>
<dbReference type="InterPro" id="IPR012910">
    <property type="entry name" value="Plug_dom"/>
</dbReference>
<dbReference type="InterPro" id="IPR039426">
    <property type="entry name" value="TonB-dep_rcpt-like"/>
</dbReference>
<evidence type="ECO:0000313" key="10">
    <source>
        <dbReference type="Proteomes" id="UP000429785"/>
    </source>
</evidence>
<feature type="domain" description="TonB-dependent receptor plug" evidence="8">
    <location>
        <begin position="229"/>
        <end position="335"/>
    </location>
</feature>
<comment type="similarity">
    <text evidence="7">Belongs to the TonB-dependent receptor family.</text>
</comment>
<reference evidence="9 10" key="1">
    <citation type="submission" date="2019-10" db="EMBL/GenBank/DDBJ databases">
        <title>Muricauda olearia CL-SS4 JCM15563 genome.</title>
        <authorList>
            <person name="Liu L."/>
        </authorList>
    </citation>
    <scope>NUCLEOTIDE SEQUENCE [LARGE SCALE GENOMIC DNA]</scope>
    <source>
        <strain evidence="9 10">CL-SS4</strain>
    </source>
</reference>